<reference evidence="8 9" key="1">
    <citation type="journal article" date="2016" name="Nat. Commun.">
        <title>Thousands of microbial genomes shed light on interconnected biogeochemical processes in an aquifer system.</title>
        <authorList>
            <person name="Anantharaman K."/>
            <person name="Brown C.T."/>
            <person name="Hug L.A."/>
            <person name="Sharon I."/>
            <person name="Castelle C.J."/>
            <person name="Probst A.J."/>
            <person name="Thomas B.C."/>
            <person name="Singh A."/>
            <person name="Wilkins M.J."/>
            <person name="Karaoz U."/>
            <person name="Brodie E.L."/>
            <person name="Williams K.H."/>
            <person name="Hubbard S.S."/>
            <person name="Banfield J.F."/>
        </authorList>
    </citation>
    <scope>NUCLEOTIDE SEQUENCE [LARGE SCALE GENOMIC DNA]</scope>
</reference>
<dbReference type="EMBL" id="MHCL01000023">
    <property type="protein sequence ID" value="OGY20786.1"/>
    <property type="molecule type" value="Genomic_DNA"/>
</dbReference>
<dbReference type="SUPFAM" id="SSF55785">
    <property type="entry name" value="PYP-like sensor domain (PAS domain)"/>
    <property type="match status" value="1"/>
</dbReference>
<dbReference type="InterPro" id="IPR036097">
    <property type="entry name" value="HisK_dim/P_sf"/>
</dbReference>
<dbReference type="GO" id="GO:0000155">
    <property type="term" value="F:phosphorelay sensor kinase activity"/>
    <property type="evidence" value="ECO:0007669"/>
    <property type="project" value="InterPro"/>
</dbReference>
<dbReference type="Pfam" id="PF02518">
    <property type="entry name" value="HATPase_c"/>
    <property type="match status" value="1"/>
</dbReference>
<evidence type="ECO:0000256" key="5">
    <source>
        <dbReference type="ARBA" id="ARBA00022777"/>
    </source>
</evidence>
<dbReference type="Pfam" id="PF00989">
    <property type="entry name" value="PAS"/>
    <property type="match status" value="1"/>
</dbReference>
<gene>
    <name evidence="8" type="ORF">A3A65_01265</name>
</gene>
<keyword evidence="3" id="KW-0597">Phosphoprotein</keyword>
<keyword evidence="5" id="KW-0418">Kinase</keyword>
<comment type="caution">
    <text evidence="8">The sequence shown here is derived from an EMBL/GenBank/DDBJ whole genome shotgun (WGS) entry which is preliminary data.</text>
</comment>
<dbReference type="InterPro" id="IPR003661">
    <property type="entry name" value="HisK_dim/P_dom"/>
</dbReference>
<dbReference type="InterPro" id="IPR004358">
    <property type="entry name" value="Sig_transdc_His_kin-like_C"/>
</dbReference>
<dbReference type="InterPro" id="IPR013767">
    <property type="entry name" value="PAS_fold"/>
</dbReference>
<dbReference type="Gene3D" id="3.30.450.40">
    <property type="match status" value="1"/>
</dbReference>
<dbReference type="Pfam" id="PF00512">
    <property type="entry name" value="HisKA"/>
    <property type="match status" value="1"/>
</dbReference>
<organism evidence="8 9">
    <name type="scientific">Candidatus Chisholmbacteria bacterium RIFCSPLOWO2_01_FULL_49_14</name>
    <dbReference type="NCBI Taxonomy" id="1797593"/>
    <lineage>
        <taxon>Bacteria</taxon>
        <taxon>Candidatus Chisholmiibacteriota</taxon>
    </lineage>
</organism>
<dbReference type="InterPro" id="IPR000700">
    <property type="entry name" value="PAS-assoc_C"/>
</dbReference>
<evidence type="ECO:0000256" key="3">
    <source>
        <dbReference type="ARBA" id="ARBA00022553"/>
    </source>
</evidence>
<dbReference type="PROSITE" id="PS50113">
    <property type="entry name" value="PAC"/>
    <property type="match status" value="1"/>
</dbReference>
<dbReference type="SUPFAM" id="SSF47384">
    <property type="entry name" value="Homodimeric domain of signal transducing histidine kinase"/>
    <property type="match status" value="1"/>
</dbReference>
<protein>
    <recommendedName>
        <fullName evidence="2">histidine kinase</fullName>
        <ecNumber evidence="2">2.7.13.3</ecNumber>
    </recommendedName>
</protein>
<dbReference type="CDD" id="cd16922">
    <property type="entry name" value="HATPase_EvgS-ArcB-TorS-like"/>
    <property type="match status" value="1"/>
</dbReference>
<dbReference type="SMART" id="SM00387">
    <property type="entry name" value="HATPase_c"/>
    <property type="match status" value="1"/>
</dbReference>
<dbReference type="PANTHER" id="PTHR43047">
    <property type="entry name" value="TWO-COMPONENT HISTIDINE PROTEIN KINASE"/>
    <property type="match status" value="1"/>
</dbReference>
<dbReference type="GO" id="GO:0009927">
    <property type="term" value="F:histidine phosphotransfer kinase activity"/>
    <property type="evidence" value="ECO:0007669"/>
    <property type="project" value="TreeGrafter"/>
</dbReference>
<dbReference type="Gene3D" id="1.10.287.130">
    <property type="match status" value="1"/>
</dbReference>
<dbReference type="AlphaFoldDB" id="A0A1G1VZE7"/>
<dbReference type="InterPro" id="IPR036890">
    <property type="entry name" value="HATPase_C_sf"/>
</dbReference>
<dbReference type="InterPro" id="IPR035965">
    <property type="entry name" value="PAS-like_dom_sf"/>
</dbReference>
<name>A0A1G1VZE7_9BACT</name>
<dbReference type="CDD" id="cd00082">
    <property type="entry name" value="HisKA"/>
    <property type="match status" value="1"/>
</dbReference>
<evidence type="ECO:0000256" key="2">
    <source>
        <dbReference type="ARBA" id="ARBA00012438"/>
    </source>
</evidence>
<accession>A0A1G1VZE7</accession>
<dbReference type="SMART" id="SM00388">
    <property type="entry name" value="HisKA"/>
    <property type="match status" value="1"/>
</dbReference>
<evidence type="ECO:0000256" key="4">
    <source>
        <dbReference type="ARBA" id="ARBA00022679"/>
    </source>
</evidence>
<feature type="domain" description="Histidine kinase" evidence="6">
    <location>
        <begin position="333"/>
        <end position="551"/>
    </location>
</feature>
<dbReference type="GO" id="GO:0006355">
    <property type="term" value="P:regulation of DNA-templated transcription"/>
    <property type="evidence" value="ECO:0007669"/>
    <property type="project" value="InterPro"/>
</dbReference>
<dbReference type="Proteomes" id="UP000176723">
    <property type="component" value="Unassembled WGS sequence"/>
</dbReference>
<dbReference type="InterPro" id="IPR000014">
    <property type="entry name" value="PAS"/>
</dbReference>
<keyword evidence="4" id="KW-0808">Transferase</keyword>
<evidence type="ECO:0000259" key="7">
    <source>
        <dbReference type="PROSITE" id="PS50113"/>
    </source>
</evidence>
<dbReference type="FunFam" id="3.30.565.10:FF:000010">
    <property type="entry name" value="Sensor histidine kinase RcsC"/>
    <property type="match status" value="1"/>
</dbReference>
<dbReference type="STRING" id="1797593.A3A65_01265"/>
<evidence type="ECO:0000313" key="8">
    <source>
        <dbReference type="EMBL" id="OGY20786.1"/>
    </source>
</evidence>
<sequence>MELPVLIAVILFVCLLAGAAYLVASSMRSEKRSKEKLSEREGQLKREAYESEILRELGERFGYELNEAKIVDIIANSIGKLFSYSAVSSMLVSQEKLIFKIHLEESVGGTFINQVKDNMLASLEALGGPTIRERPFTQENTGTVIDDQNPRLVGSFFNIPIVINEKLAGLLNIASTGQGLYKEDEMTILYKIVTQASTAVSKLKHVLETEKGKLSAMVESMSEGVIMVDNETKLSIINPAAKEFLHLGEPEPSIFSVLDAWKQKFDLKAKIDEARKKDGLVVTDEIVMDDRVLKAFVSPVKDRRGQLIGAVVALHDISKEKELERLREDFTAMMVHELRSPLTAVRGASSALREHEKDFPKEKQTDYLHMIEDSAKDMLAIVTDLLDVAKIEAGKFQISPRETNMADLILHKAKEFQALAVEKGLSLETKVPDKVVLATFDPVRIGQVITNLVSNAIKFTQNGKVEIALVQEDKGLKITVSDTGPGIEEKDLGRLFSKFGQLESNKTRTAEGTGLGLVIAKGIVEAHGGKIWGESALGKGSTFSFTLPAPKS</sequence>
<proteinExistence type="predicted"/>
<dbReference type="PROSITE" id="PS50109">
    <property type="entry name" value="HIS_KIN"/>
    <property type="match status" value="1"/>
</dbReference>
<dbReference type="InterPro" id="IPR003594">
    <property type="entry name" value="HATPase_dom"/>
</dbReference>
<dbReference type="SUPFAM" id="SSF55781">
    <property type="entry name" value="GAF domain-like"/>
    <property type="match status" value="1"/>
</dbReference>
<dbReference type="InterPro" id="IPR005467">
    <property type="entry name" value="His_kinase_dom"/>
</dbReference>
<dbReference type="CDD" id="cd00130">
    <property type="entry name" value="PAS"/>
    <property type="match status" value="1"/>
</dbReference>
<dbReference type="SUPFAM" id="SSF55874">
    <property type="entry name" value="ATPase domain of HSP90 chaperone/DNA topoisomerase II/histidine kinase"/>
    <property type="match status" value="1"/>
</dbReference>
<evidence type="ECO:0000256" key="1">
    <source>
        <dbReference type="ARBA" id="ARBA00000085"/>
    </source>
</evidence>
<evidence type="ECO:0000259" key="6">
    <source>
        <dbReference type="PROSITE" id="PS50109"/>
    </source>
</evidence>
<dbReference type="GO" id="GO:0005886">
    <property type="term" value="C:plasma membrane"/>
    <property type="evidence" value="ECO:0007669"/>
    <property type="project" value="TreeGrafter"/>
</dbReference>
<feature type="domain" description="PAC" evidence="7">
    <location>
        <begin position="265"/>
        <end position="329"/>
    </location>
</feature>
<dbReference type="PANTHER" id="PTHR43047:SF72">
    <property type="entry name" value="OSMOSENSING HISTIDINE PROTEIN KINASE SLN1"/>
    <property type="match status" value="1"/>
</dbReference>
<dbReference type="EC" id="2.7.13.3" evidence="2"/>
<dbReference type="PRINTS" id="PR00344">
    <property type="entry name" value="BCTRLSENSOR"/>
</dbReference>
<dbReference type="InterPro" id="IPR029016">
    <property type="entry name" value="GAF-like_dom_sf"/>
</dbReference>
<dbReference type="Gene3D" id="3.30.565.10">
    <property type="entry name" value="Histidine kinase-like ATPase, C-terminal domain"/>
    <property type="match status" value="1"/>
</dbReference>
<dbReference type="Gene3D" id="3.30.450.20">
    <property type="entry name" value="PAS domain"/>
    <property type="match status" value="1"/>
</dbReference>
<evidence type="ECO:0000313" key="9">
    <source>
        <dbReference type="Proteomes" id="UP000176723"/>
    </source>
</evidence>
<comment type="catalytic activity">
    <reaction evidence="1">
        <text>ATP + protein L-histidine = ADP + protein N-phospho-L-histidine.</text>
        <dbReference type="EC" id="2.7.13.3"/>
    </reaction>
</comment>